<dbReference type="SUPFAM" id="SSF109854">
    <property type="entry name" value="DinB/YfiT-like putative metalloenzymes"/>
    <property type="match status" value="1"/>
</dbReference>
<sequence length="166" mass="19644">MIESQHRPDIEAILRGLSDSHTILSAFVAAIPEKDLYIKRGENFWSIAEHLAHLADVQPMGLERITRILDEDTPEFVPFFPTEDEEQGQKKLPTITQSLADFKKGRTAIVERLTEAIPEDWKRLAVHPEYRQYGLHIFARHIFMHDYWHMYRMEELWLTRDAYLKK</sequence>
<reference evidence="3" key="1">
    <citation type="submission" date="2017-04" db="EMBL/GenBank/DDBJ databases">
        <authorList>
            <person name="Varghese N."/>
            <person name="Submissions S."/>
        </authorList>
    </citation>
    <scope>NUCLEOTIDE SEQUENCE [LARGE SCALE GENOMIC DNA]</scope>
    <source>
        <strain evidence="3">K3S</strain>
    </source>
</reference>
<dbReference type="RefSeq" id="WP_085100012.1">
    <property type="nucleotide sequence ID" value="NZ_FWZU01000002.1"/>
</dbReference>
<dbReference type="AlphaFoldDB" id="A0A1X7CVE7"/>
<name>A0A1X7CVE7_9BACT</name>
<keyword evidence="3" id="KW-1185">Reference proteome</keyword>
<evidence type="ECO:0000313" key="2">
    <source>
        <dbReference type="EMBL" id="SMF03375.1"/>
    </source>
</evidence>
<dbReference type="InterPro" id="IPR024775">
    <property type="entry name" value="DinB-like"/>
</dbReference>
<organism evidence="2 3">
    <name type="scientific">Desulfovibrio gilichinskyi</name>
    <dbReference type="NCBI Taxonomy" id="1519643"/>
    <lineage>
        <taxon>Bacteria</taxon>
        <taxon>Pseudomonadati</taxon>
        <taxon>Thermodesulfobacteriota</taxon>
        <taxon>Desulfovibrionia</taxon>
        <taxon>Desulfovibrionales</taxon>
        <taxon>Desulfovibrionaceae</taxon>
        <taxon>Desulfovibrio</taxon>
    </lineage>
</organism>
<evidence type="ECO:0000259" key="1">
    <source>
        <dbReference type="Pfam" id="PF12867"/>
    </source>
</evidence>
<dbReference type="OrthoDB" id="3376896at2"/>
<dbReference type="Proteomes" id="UP000192906">
    <property type="component" value="Unassembled WGS sequence"/>
</dbReference>
<accession>A0A1X7CVE7</accession>
<evidence type="ECO:0000313" key="3">
    <source>
        <dbReference type="Proteomes" id="UP000192906"/>
    </source>
</evidence>
<dbReference type="EMBL" id="FWZU01000002">
    <property type="protein sequence ID" value="SMF03375.1"/>
    <property type="molecule type" value="Genomic_DNA"/>
</dbReference>
<gene>
    <name evidence="2" type="ORF">SAMN06295933_1287</name>
</gene>
<protein>
    <submittedName>
        <fullName evidence="2">DinB superfamily protein</fullName>
    </submittedName>
</protein>
<dbReference type="InterPro" id="IPR034660">
    <property type="entry name" value="DinB/YfiT-like"/>
</dbReference>
<proteinExistence type="predicted"/>
<dbReference type="Pfam" id="PF12867">
    <property type="entry name" value="DinB_2"/>
    <property type="match status" value="1"/>
</dbReference>
<dbReference type="Gene3D" id="1.20.120.450">
    <property type="entry name" value="dinb family like domain"/>
    <property type="match status" value="1"/>
</dbReference>
<feature type="domain" description="DinB-like" evidence="1">
    <location>
        <begin position="22"/>
        <end position="145"/>
    </location>
</feature>